<accession>A0A2J6SSD4</accession>
<reference evidence="4 5" key="1">
    <citation type="submission" date="2016-04" db="EMBL/GenBank/DDBJ databases">
        <title>A degradative enzymes factory behind the ericoid mycorrhizal symbiosis.</title>
        <authorList>
            <consortium name="DOE Joint Genome Institute"/>
            <person name="Martino E."/>
            <person name="Morin E."/>
            <person name="Grelet G."/>
            <person name="Kuo A."/>
            <person name="Kohler A."/>
            <person name="Daghino S."/>
            <person name="Barry K."/>
            <person name="Choi C."/>
            <person name="Cichocki N."/>
            <person name="Clum A."/>
            <person name="Copeland A."/>
            <person name="Hainaut M."/>
            <person name="Haridas S."/>
            <person name="Labutti K."/>
            <person name="Lindquist E."/>
            <person name="Lipzen A."/>
            <person name="Khouja H.-R."/>
            <person name="Murat C."/>
            <person name="Ohm R."/>
            <person name="Olson A."/>
            <person name="Spatafora J."/>
            <person name="Veneault-Fourrey C."/>
            <person name="Henrissat B."/>
            <person name="Grigoriev I."/>
            <person name="Martin F."/>
            <person name="Perotto S."/>
        </authorList>
    </citation>
    <scope>NUCLEOTIDE SEQUENCE [LARGE SCALE GENOMIC DNA]</scope>
    <source>
        <strain evidence="4 5">E</strain>
    </source>
</reference>
<dbReference type="InterPro" id="IPR027417">
    <property type="entry name" value="P-loop_NTPase"/>
</dbReference>
<evidence type="ECO:0000313" key="4">
    <source>
        <dbReference type="EMBL" id="PMD53603.1"/>
    </source>
</evidence>
<dbReference type="InterPro" id="IPR003439">
    <property type="entry name" value="ABC_transporter-like_ATP-bd"/>
</dbReference>
<dbReference type="GO" id="GO:0016020">
    <property type="term" value="C:membrane"/>
    <property type="evidence" value="ECO:0007669"/>
    <property type="project" value="TreeGrafter"/>
</dbReference>
<sequence length="237" mass="26366">MTTFQCCLLSSYGRLKTFADVTPNENLSCETRSVTEDWPATEQVELKDLSASFTHSGRPILRGINITTQPGEKIGISILVDGVDITKIPRQVVRSCLNTIPQDSFFMKGSIRLNASSENLHGDEEISTALQKVQLWAIFFSHGQRQLFCLARAILRKNRIVVLDEVSSSVDITTDMLIQRVVREEFAGATIIAIAHRLDTVLDFDKVAVLSEGTLVEFDSPQALSDQPSAFRELYNS</sequence>
<dbReference type="GeneID" id="36594114"/>
<evidence type="ECO:0000256" key="1">
    <source>
        <dbReference type="ARBA" id="ARBA00022741"/>
    </source>
</evidence>
<dbReference type="GO" id="GO:0016887">
    <property type="term" value="F:ATP hydrolysis activity"/>
    <property type="evidence" value="ECO:0007669"/>
    <property type="project" value="InterPro"/>
</dbReference>
<dbReference type="STRING" id="1095630.A0A2J6SSD4"/>
<gene>
    <name evidence="4" type="ORF">K444DRAFT_655836</name>
</gene>
<dbReference type="InParanoid" id="A0A2J6SSD4"/>
<dbReference type="AlphaFoldDB" id="A0A2J6SSD4"/>
<dbReference type="PROSITE" id="PS50893">
    <property type="entry name" value="ABC_TRANSPORTER_2"/>
    <property type="match status" value="1"/>
</dbReference>
<dbReference type="FunCoup" id="A0A2J6SSD4">
    <property type="interactions" value="40"/>
</dbReference>
<dbReference type="OrthoDB" id="6500128at2759"/>
<keyword evidence="2" id="KW-0067">ATP-binding</keyword>
<keyword evidence="1" id="KW-0547">Nucleotide-binding</keyword>
<dbReference type="Proteomes" id="UP000235371">
    <property type="component" value="Unassembled WGS sequence"/>
</dbReference>
<dbReference type="PANTHER" id="PTHR24223">
    <property type="entry name" value="ATP-BINDING CASSETTE SUB-FAMILY C"/>
    <property type="match status" value="1"/>
</dbReference>
<dbReference type="GO" id="GO:0042626">
    <property type="term" value="F:ATPase-coupled transmembrane transporter activity"/>
    <property type="evidence" value="ECO:0007669"/>
    <property type="project" value="TreeGrafter"/>
</dbReference>
<dbReference type="InterPro" id="IPR050173">
    <property type="entry name" value="ABC_transporter_C-like"/>
</dbReference>
<dbReference type="GO" id="GO:0005524">
    <property type="term" value="F:ATP binding"/>
    <property type="evidence" value="ECO:0007669"/>
    <property type="project" value="UniProtKB-KW"/>
</dbReference>
<dbReference type="InterPro" id="IPR017871">
    <property type="entry name" value="ABC_transporter-like_CS"/>
</dbReference>
<dbReference type="SUPFAM" id="SSF52540">
    <property type="entry name" value="P-loop containing nucleoside triphosphate hydrolases"/>
    <property type="match status" value="1"/>
</dbReference>
<dbReference type="Gene3D" id="3.40.50.300">
    <property type="entry name" value="P-loop containing nucleotide triphosphate hydrolases"/>
    <property type="match status" value="1"/>
</dbReference>
<keyword evidence="4" id="KW-0378">Hydrolase</keyword>
<dbReference type="PROSITE" id="PS00211">
    <property type="entry name" value="ABC_TRANSPORTER_1"/>
    <property type="match status" value="1"/>
</dbReference>
<keyword evidence="5" id="KW-1185">Reference proteome</keyword>
<dbReference type="Pfam" id="PF00005">
    <property type="entry name" value="ABC_tran"/>
    <property type="match status" value="1"/>
</dbReference>
<name>A0A2J6SSD4_9HELO</name>
<evidence type="ECO:0000256" key="2">
    <source>
        <dbReference type="ARBA" id="ARBA00022840"/>
    </source>
</evidence>
<dbReference type="EMBL" id="KZ613871">
    <property type="protein sequence ID" value="PMD53603.1"/>
    <property type="molecule type" value="Genomic_DNA"/>
</dbReference>
<dbReference type="PANTHER" id="PTHR24223:SF269">
    <property type="entry name" value="ABC MULTIDRUG TRANSPORTER (EUROFUNG)-RELATED"/>
    <property type="match status" value="1"/>
</dbReference>
<proteinExistence type="predicted"/>
<evidence type="ECO:0000313" key="5">
    <source>
        <dbReference type="Proteomes" id="UP000235371"/>
    </source>
</evidence>
<feature type="domain" description="ABC transporter" evidence="3">
    <location>
        <begin position="44"/>
        <end position="237"/>
    </location>
</feature>
<dbReference type="RefSeq" id="XP_024730507.1">
    <property type="nucleotide sequence ID" value="XM_024886037.1"/>
</dbReference>
<organism evidence="4 5">
    <name type="scientific">Hyaloscypha bicolor E</name>
    <dbReference type="NCBI Taxonomy" id="1095630"/>
    <lineage>
        <taxon>Eukaryota</taxon>
        <taxon>Fungi</taxon>
        <taxon>Dikarya</taxon>
        <taxon>Ascomycota</taxon>
        <taxon>Pezizomycotina</taxon>
        <taxon>Leotiomycetes</taxon>
        <taxon>Helotiales</taxon>
        <taxon>Hyaloscyphaceae</taxon>
        <taxon>Hyaloscypha</taxon>
        <taxon>Hyaloscypha bicolor</taxon>
    </lineage>
</organism>
<evidence type="ECO:0000259" key="3">
    <source>
        <dbReference type="PROSITE" id="PS50893"/>
    </source>
</evidence>
<protein>
    <submittedName>
        <fullName evidence="4">P-loop containing nucleoside triphosphate hydrolase protein</fullName>
    </submittedName>
</protein>